<keyword evidence="1" id="KW-0223">Dioxygenase</keyword>
<protein>
    <submittedName>
        <fullName evidence="1">Phytanoyl-CoA dioxygenase</fullName>
    </submittedName>
</protein>
<evidence type="ECO:0000313" key="1">
    <source>
        <dbReference type="EMBL" id="CAA9354209.1"/>
    </source>
</evidence>
<dbReference type="EMBL" id="CADCUH010000148">
    <property type="protein sequence ID" value="CAA9354209.1"/>
    <property type="molecule type" value="Genomic_DNA"/>
</dbReference>
<proteinExistence type="predicted"/>
<dbReference type="SUPFAM" id="SSF51197">
    <property type="entry name" value="Clavaminate synthase-like"/>
    <property type="match status" value="1"/>
</dbReference>
<keyword evidence="1" id="KW-0560">Oxidoreductase</keyword>
<reference evidence="1" key="1">
    <citation type="submission" date="2020-02" db="EMBL/GenBank/DDBJ databases">
        <authorList>
            <person name="Meier V. D."/>
        </authorList>
    </citation>
    <scope>NUCLEOTIDE SEQUENCE</scope>
    <source>
        <strain evidence="1">AVDCRST_MAG36</strain>
    </source>
</reference>
<dbReference type="AlphaFoldDB" id="A0A6J4MAF6"/>
<dbReference type="PANTHER" id="PTHR20883:SF46">
    <property type="entry name" value="PHYTANOYL-COA HYDROXYLASE"/>
    <property type="match status" value="1"/>
</dbReference>
<name>A0A6J4MAF6_9ACTN</name>
<dbReference type="Pfam" id="PF05721">
    <property type="entry name" value="PhyH"/>
    <property type="match status" value="1"/>
</dbReference>
<dbReference type="PANTHER" id="PTHR20883">
    <property type="entry name" value="PHYTANOYL-COA DIOXYGENASE DOMAIN CONTAINING 1"/>
    <property type="match status" value="1"/>
</dbReference>
<sequence>MTPTNTTEIDVEQFRRQGYLLPHRQLFSEEKLGELEHIFNEHLTNKGDKLSDELDTPHYRDERLLSFLLSDEVLDTVEPLLGPDIALWSSHFISKDPFTGRATPWHEDSAFWDGRFDSYDRIVTLWLALENPSTVENGCMRVIPGSHLNGGFSENYVATDMTEKTFHAEIAEVDETTAVDFELERGEFSLHDGRIVHGAKPNHSSMRRTGYTMRYFPSSVKMLDVPQNQGWKIWLARGRDLAGNSYANVPSDG</sequence>
<accession>A0A6J4MAF6</accession>
<gene>
    <name evidence="1" type="ORF">AVDCRST_MAG36-2182</name>
</gene>
<dbReference type="Gene3D" id="2.60.120.620">
    <property type="entry name" value="q2cbj1_9rhob like domain"/>
    <property type="match status" value="1"/>
</dbReference>
<dbReference type="GO" id="GO:0016706">
    <property type="term" value="F:2-oxoglutarate-dependent dioxygenase activity"/>
    <property type="evidence" value="ECO:0007669"/>
    <property type="project" value="UniProtKB-ARBA"/>
</dbReference>
<dbReference type="InterPro" id="IPR008775">
    <property type="entry name" value="Phytyl_CoA_dOase-like"/>
</dbReference>
<organism evidence="1">
    <name type="scientific">uncultured Nocardioidaceae bacterium</name>
    <dbReference type="NCBI Taxonomy" id="253824"/>
    <lineage>
        <taxon>Bacteria</taxon>
        <taxon>Bacillati</taxon>
        <taxon>Actinomycetota</taxon>
        <taxon>Actinomycetes</taxon>
        <taxon>Propionibacteriales</taxon>
        <taxon>Nocardioidaceae</taxon>
        <taxon>environmental samples</taxon>
    </lineage>
</organism>
<dbReference type="GO" id="GO:0005506">
    <property type="term" value="F:iron ion binding"/>
    <property type="evidence" value="ECO:0007669"/>
    <property type="project" value="UniProtKB-ARBA"/>
</dbReference>